<evidence type="ECO:0000256" key="1">
    <source>
        <dbReference type="ARBA" id="ARBA00001933"/>
    </source>
</evidence>
<sequence length="401" mass="45389">MGSQMDLQDFVEQYAVERKGTDSLKWDALGQRFGNAGLLPMWVADMEFKAPEAVIEALRTRVSHGAFGYTYVDDAYFEAFDDWAARHNEARVQRDWVRFSTGVVSSFYWMVNAFTQPGDAVLLATPVYYPMHNAVKDTGRKLVTTALQPDERGIYRYDMADMEQVITENSVKLFIMCSPHNPVGRVWTPEELVDVLELCRSHGVLVVSDEIHQDIILGERPFVAAQQVQDGAFTDNLITLNAASKTFNLAGLVHSHIIIPDKDLRARYDAWAKGYVQTETNIMGITATEAAWRHGQDWLDGLLAVVRRNEAEFRRRIGEVAPKAAIPPLEGTYLLWLDLREYVDRREVKKFIQDQCNLAVDYGEWFSPASRGFVRFNLATTPQIADEAISQLVEGLGTLDE</sequence>
<evidence type="ECO:0000256" key="5">
    <source>
        <dbReference type="ARBA" id="ARBA00037974"/>
    </source>
</evidence>
<comment type="cofactor">
    <cofactor evidence="1">
        <name>pyridoxal 5'-phosphate</name>
        <dbReference type="ChEBI" id="CHEBI:597326"/>
    </cofactor>
</comment>
<dbReference type="InterPro" id="IPR027619">
    <property type="entry name" value="C-S_lyase_PatB-like"/>
</dbReference>
<accession>A0A2C7ZLT9</accession>
<dbReference type="InterPro" id="IPR015424">
    <property type="entry name" value="PyrdxlP-dep_Trfase"/>
</dbReference>
<dbReference type="InterPro" id="IPR004839">
    <property type="entry name" value="Aminotransferase_I/II_large"/>
</dbReference>
<gene>
    <name evidence="7" type="ORF">PFR_JS10_101</name>
    <name evidence="8" type="ORF">PFR_JS23_93</name>
</gene>
<protein>
    <recommendedName>
        <fullName evidence="2">cysteine-S-conjugate beta-lyase</fullName>
        <ecNumber evidence="2">4.4.1.13</ecNumber>
    </recommendedName>
</protein>
<reference evidence="8 9" key="2">
    <citation type="submission" date="2016-09" db="EMBL/GenBank/DDBJ databases">
        <authorList>
            <person name="Laine KS P."/>
        </authorList>
    </citation>
    <scope>NUCLEOTIDE SEQUENCE [LARGE SCALE GENOMIC DNA]</scope>
    <source>
        <strain evidence="8">PFRJS-23</strain>
    </source>
</reference>
<dbReference type="PANTHER" id="PTHR43525:SF1">
    <property type="entry name" value="PROTEIN MALY"/>
    <property type="match status" value="1"/>
</dbReference>
<proteinExistence type="inferred from homology"/>
<dbReference type="Pfam" id="PF00155">
    <property type="entry name" value="Aminotran_1_2"/>
    <property type="match status" value="1"/>
</dbReference>
<evidence type="ECO:0000259" key="6">
    <source>
        <dbReference type="Pfam" id="PF00155"/>
    </source>
</evidence>
<dbReference type="NCBIfam" id="TIGR04350">
    <property type="entry name" value="C_S_lyase_PatB"/>
    <property type="match status" value="1"/>
</dbReference>
<evidence type="ECO:0000313" key="7">
    <source>
        <dbReference type="EMBL" id="SBN37744.1"/>
    </source>
</evidence>
<feature type="domain" description="Aminotransferase class I/classII large" evidence="6">
    <location>
        <begin position="49"/>
        <end position="390"/>
    </location>
</feature>
<dbReference type="EMBL" id="LT576035">
    <property type="protein sequence ID" value="SBN37744.1"/>
    <property type="molecule type" value="Genomic_DNA"/>
</dbReference>
<dbReference type="CDD" id="cd00609">
    <property type="entry name" value="AAT_like"/>
    <property type="match status" value="1"/>
</dbReference>
<dbReference type="Gene3D" id="3.40.640.10">
    <property type="entry name" value="Type I PLP-dependent aspartate aminotransferase-like (Major domain)"/>
    <property type="match status" value="1"/>
</dbReference>
<dbReference type="AlphaFoldDB" id="A0A2C7ZLT9"/>
<reference evidence="7" key="1">
    <citation type="submission" date="2016-05" db="EMBL/GenBank/DDBJ databases">
        <authorList>
            <person name="Lavstsen T."/>
            <person name="Jespersen J.S."/>
        </authorList>
    </citation>
    <scope>NUCLEOTIDE SEQUENCE</scope>
    <source>
        <strain evidence="7">PFRJS10</strain>
    </source>
</reference>
<organism evidence="8 9">
    <name type="scientific">Propionibacterium freudenreichii</name>
    <dbReference type="NCBI Taxonomy" id="1744"/>
    <lineage>
        <taxon>Bacteria</taxon>
        <taxon>Bacillati</taxon>
        <taxon>Actinomycetota</taxon>
        <taxon>Actinomycetes</taxon>
        <taxon>Propionibacteriales</taxon>
        <taxon>Propionibacteriaceae</taxon>
        <taxon>Propionibacterium</taxon>
    </lineage>
</organism>
<dbReference type="GO" id="GO:0030170">
    <property type="term" value="F:pyridoxal phosphate binding"/>
    <property type="evidence" value="ECO:0007669"/>
    <property type="project" value="InterPro"/>
</dbReference>
<dbReference type="SUPFAM" id="SSF53383">
    <property type="entry name" value="PLP-dependent transferases"/>
    <property type="match status" value="1"/>
</dbReference>
<keyword evidence="4" id="KW-0456">Lyase</keyword>
<dbReference type="InterPro" id="IPR015421">
    <property type="entry name" value="PyrdxlP-dep_Trfase_major"/>
</dbReference>
<evidence type="ECO:0000256" key="3">
    <source>
        <dbReference type="ARBA" id="ARBA00022898"/>
    </source>
</evidence>
<dbReference type="PANTHER" id="PTHR43525">
    <property type="entry name" value="PROTEIN MALY"/>
    <property type="match status" value="1"/>
</dbReference>
<evidence type="ECO:0000313" key="8">
    <source>
        <dbReference type="EMBL" id="SCQ74118.1"/>
    </source>
</evidence>
<comment type="similarity">
    <text evidence="5">Belongs to the class-II pyridoxal-phosphate-dependent aminotransferase family. MalY/PatB cystathionine beta-lyase subfamily.</text>
</comment>
<keyword evidence="3" id="KW-0663">Pyridoxal phosphate</keyword>
<dbReference type="Proteomes" id="UP000250080">
    <property type="component" value="Chromosome I"/>
</dbReference>
<dbReference type="GO" id="GO:0047804">
    <property type="term" value="F:cysteine-S-conjugate beta-lyase activity"/>
    <property type="evidence" value="ECO:0007669"/>
    <property type="project" value="UniProtKB-EC"/>
</dbReference>
<dbReference type="InterPro" id="IPR015422">
    <property type="entry name" value="PyrdxlP-dep_Trfase_small"/>
</dbReference>
<dbReference type="Gene3D" id="3.90.1150.10">
    <property type="entry name" value="Aspartate Aminotransferase, domain 1"/>
    <property type="match status" value="1"/>
</dbReference>
<name>A0A2C7ZLT9_9ACTN</name>
<dbReference type="EMBL" id="LT618793">
    <property type="protein sequence ID" value="SCQ74118.1"/>
    <property type="molecule type" value="Genomic_DNA"/>
</dbReference>
<evidence type="ECO:0000313" key="9">
    <source>
        <dbReference type="Proteomes" id="UP000250080"/>
    </source>
</evidence>
<dbReference type="InterPro" id="IPR051798">
    <property type="entry name" value="Class-II_PLP-Dep_Aminotrans"/>
</dbReference>
<evidence type="ECO:0000256" key="2">
    <source>
        <dbReference type="ARBA" id="ARBA00012224"/>
    </source>
</evidence>
<evidence type="ECO:0000256" key="4">
    <source>
        <dbReference type="ARBA" id="ARBA00023239"/>
    </source>
</evidence>
<dbReference type="EC" id="4.4.1.13" evidence="2"/>